<dbReference type="EMBL" id="RJUR01000011">
    <property type="protein sequence ID" value="ROQ52888.1"/>
    <property type="molecule type" value="Genomic_DNA"/>
</dbReference>
<dbReference type="AlphaFoldDB" id="A0A9X8EJ34"/>
<dbReference type="RefSeq" id="WP_058541302.1">
    <property type="nucleotide sequence ID" value="NZ_LKGZ01000023.1"/>
</dbReference>
<name>A0A9X8EJ34_PSEPU</name>
<dbReference type="PIRSF" id="PIRSF010372">
    <property type="entry name" value="PaiB"/>
    <property type="match status" value="1"/>
</dbReference>
<comment type="caution">
    <text evidence="1">The sequence shown here is derived from an EMBL/GenBank/DDBJ whole genome shotgun (WGS) entry which is preliminary data.</text>
</comment>
<sequence length="222" mass="24601">MYVPQSFNESRPEVLHQLIMQNPLGVLVSHGEGGLDANHLPFHFKPQEGTQGVLHAHVSRANPLWRELKDGDEVLVIFRGADAYISPNWYPSKHETHKQVPTWNYQVVHAHGRVTLHDDEHYVRGLVALLTRTHEASQPVPWKMSDAPKDYIRDMLKAIVGLEIEITRLVGKFKLGQNKEARDIQGAAQGLKASGKPAVGEAMLSATGHPLHGPALPAKAPE</sequence>
<gene>
    <name evidence="1" type="ORF">EDF85_0631</name>
</gene>
<dbReference type="Pfam" id="PF04299">
    <property type="entry name" value="FMN_bind_2"/>
    <property type="match status" value="1"/>
</dbReference>
<reference evidence="1 2" key="1">
    <citation type="submission" date="2018-11" db="EMBL/GenBank/DDBJ databases">
        <title>Genomic analyses of the natural microbiome of Caenorhabditis elegans.</title>
        <authorList>
            <person name="Samuel B."/>
        </authorList>
    </citation>
    <scope>NUCLEOTIDE SEQUENCE [LARGE SCALE GENOMIC DNA]</scope>
    <source>
        <strain evidence="1 2">BIGb0473</strain>
    </source>
</reference>
<dbReference type="SUPFAM" id="SSF50475">
    <property type="entry name" value="FMN-binding split barrel"/>
    <property type="match status" value="1"/>
</dbReference>
<evidence type="ECO:0000313" key="2">
    <source>
        <dbReference type="Proteomes" id="UP000269115"/>
    </source>
</evidence>
<evidence type="ECO:0000313" key="1">
    <source>
        <dbReference type="EMBL" id="ROQ52888.1"/>
    </source>
</evidence>
<protein>
    <submittedName>
        <fullName evidence="1">PaiB family negative transcriptional regulator</fullName>
    </submittedName>
</protein>
<dbReference type="Gene3D" id="2.30.110.10">
    <property type="entry name" value="Electron Transport, Fmn-binding Protein, Chain A"/>
    <property type="match status" value="1"/>
</dbReference>
<dbReference type="InterPro" id="IPR012349">
    <property type="entry name" value="Split_barrel_FMN-bd"/>
</dbReference>
<dbReference type="Proteomes" id="UP000269115">
    <property type="component" value="Unassembled WGS sequence"/>
</dbReference>
<accession>A0A9X8EJ34</accession>
<proteinExistence type="predicted"/>
<dbReference type="PANTHER" id="PTHR35802:SF1">
    <property type="entry name" value="PROTEASE SYNTHASE AND SPORULATION PROTEIN PAI 2"/>
    <property type="match status" value="1"/>
</dbReference>
<organism evidence="1 2">
    <name type="scientific">Pseudomonas putida</name>
    <name type="common">Arthrobacter siderocapsulatus</name>
    <dbReference type="NCBI Taxonomy" id="303"/>
    <lineage>
        <taxon>Bacteria</taxon>
        <taxon>Pseudomonadati</taxon>
        <taxon>Pseudomonadota</taxon>
        <taxon>Gammaproteobacteria</taxon>
        <taxon>Pseudomonadales</taxon>
        <taxon>Pseudomonadaceae</taxon>
        <taxon>Pseudomonas</taxon>
    </lineage>
</organism>
<dbReference type="InterPro" id="IPR007396">
    <property type="entry name" value="TR_PAI2-type"/>
</dbReference>
<dbReference type="PANTHER" id="PTHR35802">
    <property type="entry name" value="PROTEASE SYNTHASE AND SPORULATION PROTEIN PAI 2"/>
    <property type="match status" value="1"/>
</dbReference>